<evidence type="ECO:0000259" key="2">
    <source>
        <dbReference type="PROSITE" id="PS50887"/>
    </source>
</evidence>
<evidence type="ECO:0000259" key="1">
    <source>
        <dbReference type="PROSITE" id="PS50883"/>
    </source>
</evidence>
<dbReference type="InterPro" id="IPR052155">
    <property type="entry name" value="Biofilm_reg_signaling"/>
</dbReference>
<dbReference type="Proteomes" id="UP000305709">
    <property type="component" value="Unassembled WGS sequence"/>
</dbReference>
<dbReference type="CDD" id="cd01949">
    <property type="entry name" value="GGDEF"/>
    <property type="match status" value="1"/>
</dbReference>
<evidence type="ECO:0000313" key="3">
    <source>
        <dbReference type="EMBL" id="TNC69825.1"/>
    </source>
</evidence>
<dbReference type="SMART" id="SM00052">
    <property type="entry name" value="EAL"/>
    <property type="match status" value="1"/>
</dbReference>
<name>A0A5C4NAH3_9RHOB</name>
<evidence type="ECO:0000313" key="4">
    <source>
        <dbReference type="Proteomes" id="UP000305709"/>
    </source>
</evidence>
<dbReference type="PANTHER" id="PTHR44757:SF2">
    <property type="entry name" value="BIOFILM ARCHITECTURE MAINTENANCE PROTEIN MBAA"/>
    <property type="match status" value="1"/>
</dbReference>
<keyword evidence="4" id="KW-1185">Reference proteome</keyword>
<dbReference type="SUPFAM" id="SSF55073">
    <property type="entry name" value="Nucleotide cyclase"/>
    <property type="match status" value="1"/>
</dbReference>
<dbReference type="SUPFAM" id="SSF141868">
    <property type="entry name" value="EAL domain-like"/>
    <property type="match status" value="1"/>
</dbReference>
<dbReference type="PROSITE" id="PS50887">
    <property type="entry name" value="GGDEF"/>
    <property type="match status" value="1"/>
</dbReference>
<dbReference type="OrthoDB" id="9814202at2"/>
<dbReference type="InterPro" id="IPR000160">
    <property type="entry name" value="GGDEF_dom"/>
</dbReference>
<dbReference type="Gene3D" id="3.20.20.450">
    <property type="entry name" value="EAL domain"/>
    <property type="match status" value="1"/>
</dbReference>
<organism evidence="3 4">
    <name type="scientific">Rubellimicrobium roseum</name>
    <dbReference type="NCBI Taxonomy" id="687525"/>
    <lineage>
        <taxon>Bacteria</taxon>
        <taxon>Pseudomonadati</taxon>
        <taxon>Pseudomonadota</taxon>
        <taxon>Alphaproteobacteria</taxon>
        <taxon>Rhodobacterales</taxon>
        <taxon>Roseobacteraceae</taxon>
        <taxon>Rubellimicrobium</taxon>
    </lineage>
</organism>
<comment type="caution">
    <text evidence="3">The sequence shown here is derived from an EMBL/GenBank/DDBJ whole genome shotgun (WGS) entry which is preliminary data.</text>
</comment>
<accession>A0A5C4NAH3</accession>
<feature type="domain" description="EAL" evidence="1">
    <location>
        <begin position="260"/>
        <end position="510"/>
    </location>
</feature>
<dbReference type="AlphaFoldDB" id="A0A5C4NAH3"/>
<proteinExistence type="predicted"/>
<dbReference type="InterPro" id="IPR029787">
    <property type="entry name" value="Nucleotide_cyclase"/>
</dbReference>
<sequence length="517" mass="56998">MRNLLQRALQPAALLWLAASAGAVLLAMRLELLEGLYQFSRLHEDWEIDEFFAISIVAGVTLPLFQWRWNRRLAMAQRQTREAQDEAQRVALQDPLTGLPNRRAVHEYAMRAAEREGPGGVTLLLLDLDRFKPVNDLRGHDAGDLLLRAVAQRLRQTCPEDAMVARLGGDEFVVVLARADASGMGETLAQHILQALTEPFDFDGWSAGISCSIGVADWMPGLGSADLLRMADQAMYRAKQSGRDGWSRFDGPLGDRQRERAALEQDLRVALAIGAITPWFQPIWAIGGRSLRGVEVLARWIDPRRGFVPPDVFIPLAEELGQIERLSELVLDRACAAAAAWPLPLPFSFNLSPRQFADPNLPRRILEILGRHGLPGSRLEIEITERAVLADIDVARRIVRDLAEAGVRVSLDDFGTGTSSLAILTQLPIDHIKIDRSFIAGVDRLPERGKIVTGVLALAESLGLSVTAEGIERDEELRFLQQRHCARGQGFLLGRPQPAEGIAQLLADEPGILQDAG</sequence>
<reference evidence="3 4" key="1">
    <citation type="submission" date="2019-06" db="EMBL/GenBank/DDBJ databases">
        <authorList>
            <person name="Jiang L."/>
        </authorList>
    </citation>
    <scope>NUCLEOTIDE SEQUENCE [LARGE SCALE GENOMIC DNA]</scope>
    <source>
        <strain evidence="3 4">YIM 48858</strain>
    </source>
</reference>
<dbReference type="PANTHER" id="PTHR44757">
    <property type="entry name" value="DIGUANYLATE CYCLASE DGCP"/>
    <property type="match status" value="1"/>
</dbReference>
<dbReference type="Gene3D" id="3.30.70.270">
    <property type="match status" value="1"/>
</dbReference>
<dbReference type="Pfam" id="PF00563">
    <property type="entry name" value="EAL"/>
    <property type="match status" value="1"/>
</dbReference>
<dbReference type="SMART" id="SM00267">
    <property type="entry name" value="GGDEF"/>
    <property type="match status" value="1"/>
</dbReference>
<feature type="domain" description="GGDEF" evidence="2">
    <location>
        <begin position="119"/>
        <end position="251"/>
    </location>
</feature>
<dbReference type="CDD" id="cd01948">
    <property type="entry name" value="EAL"/>
    <property type="match status" value="1"/>
</dbReference>
<dbReference type="EMBL" id="VDFV01000020">
    <property type="protein sequence ID" value="TNC69825.1"/>
    <property type="molecule type" value="Genomic_DNA"/>
</dbReference>
<gene>
    <name evidence="3" type="ORF">FHG71_13485</name>
</gene>
<dbReference type="InterPro" id="IPR001633">
    <property type="entry name" value="EAL_dom"/>
</dbReference>
<dbReference type="InterPro" id="IPR035919">
    <property type="entry name" value="EAL_sf"/>
</dbReference>
<dbReference type="InterPro" id="IPR043128">
    <property type="entry name" value="Rev_trsase/Diguanyl_cyclase"/>
</dbReference>
<protein>
    <submittedName>
        <fullName evidence="3">EAL domain-containing protein</fullName>
    </submittedName>
</protein>
<dbReference type="Pfam" id="PF00990">
    <property type="entry name" value="GGDEF"/>
    <property type="match status" value="1"/>
</dbReference>
<dbReference type="PROSITE" id="PS50883">
    <property type="entry name" value="EAL"/>
    <property type="match status" value="1"/>
</dbReference>
<dbReference type="NCBIfam" id="TIGR00254">
    <property type="entry name" value="GGDEF"/>
    <property type="match status" value="1"/>
</dbReference>